<name>A0ABN1RUU1_9ACTN</name>
<evidence type="ECO:0000256" key="1">
    <source>
        <dbReference type="SAM" id="MobiDB-lite"/>
    </source>
</evidence>
<gene>
    <name evidence="2" type="ORF">GCM10009550_62250</name>
</gene>
<reference evidence="2 3" key="1">
    <citation type="journal article" date="2019" name="Int. J. Syst. Evol. Microbiol.">
        <title>The Global Catalogue of Microorganisms (GCM) 10K type strain sequencing project: providing services to taxonomists for standard genome sequencing and annotation.</title>
        <authorList>
            <consortium name="The Broad Institute Genomics Platform"/>
            <consortium name="The Broad Institute Genome Sequencing Center for Infectious Disease"/>
            <person name="Wu L."/>
            <person name="Ma J."/>
        </authorList>
    </citation>
    <scope>NUCLEOTIDE SEQUENCE [LARGE SCALE GENOMIC DNA]</scope>
    <source>
        <strain evidence="2 3">JCM 10696</strain>
    </source>
</reference>
<evidence type="ECO:0000313" key="3">
    <source>
        <dbReference type="Proteomes" id="UP001500665"/>
    </source>
</evidence>
<proteinExistence type="predicted"/>
<evidence type="ECO:0000313" key="2">
    <source>
        <dbReference type="EMBL" id="GAA0964433.1"/>
    </source>
</evidence>
<dbReference type="RefSeq" id="WP_344244830.1">
    <property type="nucleotide sequence ID" value="NZ_BAAAHH010000034.1"/>
</dbReference>
<sequence length="121" mass="13527">MTVTRFQDLPLADRDREWDGGAAERRVREWAGAQDSPDAAYRDAHVWYDGDKPDNFTSYKLLIADVVDGRLKAVPRGVMSAGGVMQGARGGADIPPDEVPRVKAHLAHYYEKMGEEAPWER</sequence>
<comment type="caution">
    <text evidence="2">The sequence shown here is derived from an EMBL/GenBank/DDBJ whole genome shotgun (WGS) entry which is preliminary data.</text>
</comment>
<feature type="compositionally biased region" description="Basic and acidic residues" evidence="1">
    <location>
        <begin position="11"/>
        <end position="22"/>
    </location>
</feature>
<protein>
    <submittedName>
        <fullName evidence="2">Uncharacterized protein</fullName>
    </submittedName>
</protein>
<organism evidence="2 3">
    <name type="scientific">Actinocorallia libanotica</name>
    <dbReference type="NCBI Taxonomy" id="46162"/>
    <lineage>
        <taxon>Bacteria</taxon>
        <taxon>Bacillati</taxon>
        <taxon>Actinomycetota</taxon>
        <taxon>Actinomycetes</taxon>
        <taxon>Streptosporangiales</taxon>
        <taxon>Thermomonosporaceae</taxon>
        <taxon>Actinocorallia</taxon>
    </lineage>
</organism>
<feature type="region of interest" description="Disordered" evidence="1">
    <location>
        <begin position="1"/>
        <end position="22"/>
    </location>
</feature>
<keyword evidence="3" id="KW-1185">Reference proteome</keyword>
<dbReference type="Proteomes" id="UP001500665">
    <property type="component" value="Unassembled WGS sequence"/>
</dbReference>
<dbReference type="EMBL" id="BAAAHH010000034">
    <property type="protein sequence ID" value="GAA0964433.1"/>
    <property type="molecule type" value="Genomic_DNA"/>
</dbReference>
<accession>A0ABN1RUU1</accession>